<gene>
    <name evidence="6" type="ORF">HFP15_28845</name>
</gene>
<sequence>MAPLSLTEAERSTLLAWATDESGSRNVRSRIVLGCAEGLSQRELATSLGVSPATVGKWRDRFVERGLDGLADAPRAGRPRSPDRAEAERLVVTAISQARRGERVPSTRSVARSVGLSQSTVARIWREHSESEPPRTAVAGRLPKGLLSDSVYQLLRTSIVNGELLPGQRLVEAEIARQLGTSQAPAREAIKRLAHEGLVSSLPHRGNYVAEISQEQAREVREVRVLIEGYAARQAATDMRPRSRNAMAAAVEAMREAARRGDIGAFRDADLTFHREVCAAAGNAFLNRIWRTIESSMWNLRVVGNPLYAGDWPAMAERHADLLAALTAGEPDTAERLFAAHAAGHGSSMD</sequence>
<proteinExistence type="predicted"/>
<dbReference type="Proteomes" id="UP000715441">
    <property type="component" value="Unassembled WGS sequence"/>
</dbReference>
<dbReference type="Gene3D" id="1.10.10.10">
    <property type="entry name" value="Winged helix-like DNA-binding domain superfamily/Winged helix DNA-binding domain"/>
    <property type="match status" value="1"/>
</dbReference>
<name>A0ABX1JF62_9PSEU</name>
<dbReference type="PANTHER" id="PTHR43537:SF45">
    <property type="entry name" value="GNTR FAMILY REGULATORY PROTEIN"/>
    <property type="match status" value="1"/>
</dbReference>
<dbReference type="InterPro" id="IPR000524">
    <property type="entry name" value="Tscrpt_reg_HTH_GntR"/>
</dbReference>
<evidence type="ECO:0000259" key="4">
    <source>
        <dbReference type="PROSITE" id="PS50943"/>
    </source>
</evidence>
<dbReference type="Pfam" id="PF13551">
    <property type="entry name" value="HTH_29"/>
    <property type="match status" value="1"/>
</dbReference>
<dbReference type="Pfam" id="PF00392">
    <property type="entry name" value="GntR"/>
    <property type="match status" value="1"/>
</dbReference>
<dbReference type="SMART" id="SM00895">
    <property type="entry name" value="FCD"/>
    <property type="match status" value="1"/>
</dbReference>
<evidence type="ECO:0000256" key="1">
    <source>
        <dbReference type="ARBA" id="ARBA00023015"/>
    </source>
</evidence>
<accession>A0ABX1JF62</accession>
<evidence type="ECO:0000256" key="3">
    <source>
        <dbReference type="ARBA" id="ARBA00023163"/>
    </source>
</evidence>
<evidence type="ECO:0000259" key="5">
    <source>
        <dbReference type="PROSITE" id="PS50949"/>
    </source>
</evidence>
<dbReference type="EMBL" id="JAAXLS010000028">
    <property type="protein sequence ID" value="NKQ56887.1"/>
    <property type="molecule type" value="Genomic_DNA"/>
</dbReference>
<feature type="domain" description="HTH cro/C1-type" evidence="4">
    <location>
        <begin position="38"/>
        <end position="58"/>
    </location>
</feature>
<keyword evidence="1" id="KW-0805">Transcription regulation</keyword>
<dbReference type="InterPro" id="IPR009057">
    <property type="entry name" value="Homeodomain-like_sf"/>
</dbReference>
<evidence type="ECO:0000313" key="7">
    <source>
        <dbReference type="Proteomes" id="UP000715441"/>
    </source>
</evidence>
<dbReference type="PANTHER" id="PTHR43537">
    <property type="entry name" value="TRANSCRIPTIONAL REGULATOR, GNTR FAMILY"/>
    <property type="match status" value="1"/>
</dbReference>
<dbReference type="Pfam" id="PF07729">
    <property type="entry name" value="FCD"/>
    <property type="match status" value="1"/>
</dbReference>
<dbReference type="InterPro" id="IPR011711">
    <property type="entry name" value="GntR_C"/>
</dbReference>
<dbReference type="SUPFAM" id="SSF48008">
    <property type="entry name" value="GntR ligand-binding domain-like"/>
    <property type="match status" value="1"/>
</dbReference>
<dbReference type="InterPro" id="IPR001387">
    <property type="entry name" value="Cro/C1-type_HTH"/>
</dbReference>
<reference evidence="6 7" key="1">
    <citation type="submission" date="2020-04" db="EMBL/GenBank/DDBJ databases">
        <title>Novel species.</title>
        <authorList>
            <person name="Teo W.F.A."/>
            <person name="Lipun K."/>
            <person name="Srisuk N."/>
            <person name="Duangmal K."/>
        </authorList>
    </citation>
    <scope>NUCLEOTIDE SEQUENCE [LARGE SCALE GENOMIC DNA]</scope>
    <source>
        <strain evidence="6 7">K13G38</strain>
    </source>
</reference>
<evidence type="ECO:0000256" key="2">
    <source>
        <dbReference type="ARBA" id="ARBA00023125"/>
    </source>
</evidence>
<dbReference type="SMART" id="SM00345">
    <property type="entry name" value="HTH_GNTR"/>
    <property type="match status" value="1"/>
</dbReference>
<dbReference type="InterPro" id="IPR036390">
    <property type="entry name" value="WH_DNA-bd_sf"/>
</dbReference>
<organism evidence="6 7">
    <name type="scientific">Amycolatopsis acididurans</name>
    <dbReference type="NCBI Taxonomy" id="2724524"/>
    <lineage>
        <taxon>Bacteria</taxon>
        <taxon>Bacillati</taxon>
        <taxon>Actinomycetota</taxon>
        <taxon>Actinomycetes</taxon>
        <taxon>Pseudonocardiales</taxon>
        <taxon>Pseudonocardiaceae</taxon>
        <taxon>Amycolatopsis</taxon>
    </lineage>
</organism>
<evidence type="ECO:0000313" key="6">
    <source>
        <dbReference type="EMBL" id="NKQ56887.1"/>
    </source>
</evidence>
<dbReference type="RefSeq" id="WP_168519912.1">
    <property type="nucleotide sequence ID" value="NZ_JAAXLS010000028.1"/>
</dbReference>
<comment type="caution">
    <text evidence="6">The sequence shown here is derived from an EMBL/GenBank/DDBJ whole genome shotgun (WGS) entry which is preliminary data.</text>
</comment>
<dbReference type="InterPro" id="IPR036388">
    <property type="entry name" value="WH-like_DNA-bd_sf"/>
</dbReference>
<dbReference type="Gene3D" id="1.20.120.530">
    <property type="entry name" value="GntR ligand-binding domain-like"/>
    <property type="match status" value="1"/>
</dbReference>
<dbReference type="PROSITE" id="PS50943">
    <property type="entry name" value="HTH_CROC1"/>
    <property type="match status" value="1"/>
</dbReference>
<keyword evidence="7" id="KW-1185">Reference proteome</keyword>
<protein>
    <submittedName>
        <fullName evidence="6">FCD domain-containing protein</fullName>
    </submittedName>
</protein>
<dbReference type="SUPFAM" id="SSF46785">
    <property type="entry name" value="Winged helix' DNA-binding domain"/>
    <property type="match status" value="1"/>
</dbReference>
<keyword evidence="2" id="KW-0238">DNA-binding</keyword>
<dbReference type="CDD" id="cd07377">
    <property type="entry name" value="WHTH_GntR"/>
    <property type="match status" value="1"/>
</dbReference>
<dbReference type="PROSITE" id="PS50949">
    <property type="entry name" value="HTH_GNTR"/>
    <property type="match status" value="1"/>
</dbReference>
<dbReference type="SUPFAM" id="SSF46689">
    <property type="entry name" value="Homeodomain-like"/>
    <property type="match status" value="1"/>
</dbReference>
<dbReference type="InterPro" id="IPR008920">
    <property type="entry name" value="TF_FadR/GntR_C"/>
</dbReference>
<keyword evidence="3" id="KW-0804">Transcription</keyword>
<feature type="domain" description="HTH gntR-type" evidence="5">
    <location>
        <begin position="145"/>
        <end position="212"/>
    </location>
</feature>